<dbReference type="Proteomes" id="UP001552521">
    <property type="component" value="Unassembled WGS sequence"/>
</dbReference>
<gene>
    <name evidence="2" type="ORF">AB0K36_26475</name>
</gene>
<dbReference type="EMBL" id="JBFAQK010000049">
    <property type="protein sequence ID" value="MEV4684311.1"/>
    <property type="molecule type" value="Genomic_DNA"/>
</dbReference>
<proteinExistence type="predicted"/>
<dbReference type="RefSeq" id="WP_364599056.1">
    <property type="nucleotide sequence ID" value="NZ_JBFAQK010000049.1"/>
</dbReference>
<feature type="compositionally biased region" description="Basic residues" evidence="1">
    <location>
        <begin position="79"/>
        <end position="89"/>
    </location>
</feature>
<evidence type="ECO:0000256" key="1">
    <source>
        <dbReference type="SAM" id="MobiDB-lite"/>
    </source>
</evidence>
<protein>
    <recommendedName>
        <fullName evidence="4">Secreted protein</fullName>
    </recommendedName>
</protein>
<name>A0ABV3I128_9ACTN</name>
<evidence type="ECO:0008006" key="4">
    <source>
        <dbReference type="Google" id="ProtNLM"/>
    </source>
</evidence>
<feature type="compositionally biased region" description="Gly residues" evidence="1">
    <location>
        <begin position="66"/>
        <end position="76"/>
    </location>
</feature>
<organism evidence="2 3">
    <name type="scientific">Streptomyces kurssanovii</name>
    <dbReference type="NCBI Taxonomy" id="67312"/>
    <lineage>
        <taxon>Bacteria</taxon>
        <taxon>Bacillati</taxon>
        <taxon>Actinomycetota</taxon>
        <taxon>Actinomycetes</taxon>
        <taxon>Kitasatosporales</taxon>
        <taxon>Streptomycetaceae</taxon>
        <taxon>Streptomyces</taxon>
    </lineage>
</organism>
<reference evidence="2 3" key="1">
    <citation type="submission" date="2024-06" db="EMBL/GenBank/DDBJ databases">
        <title>The Natural Products Discovery Center: Release of the First 8490 Sequenced Strains for Exploring Actinobacteria Biosynthetic Diversity.</title>
        <authorList>
            <person name="Kalkreuter E."/>
            <person name="Kautsar S.A."/>
            <person name="Yang D."/>
            <person name="Bader C.D."/>
            <person name="Teijaro C.N."/>
            <person name="Fluegel L."/>
            <person name="Davis C.M."/>
            <person name="Simpson J.R."/>
            <person name="Lauterbach L."/>
            <person name="Steele A.D."/>
            <person name="Gui C."/>
            <person name="Meng S."/>
            <person name="Li G."/>
            <person name="Viehrig K."/>
            <person name="Ye F."/>
            <person name="Su P."/>
            <person name="Kiefer A.F."/>
            <person name="Nichols A."/>
            <person name="Cepeda A.J."/>
            <person name="Yan W."/>
            <person name="Fan B."/>
            <person name="Jiang Y."/>
            <person name="Adhikari A."/>
            <person name="Zheng C.-J."/>
            <person name="Schuster L."/>
            <person name="Cowan T.M."/>
            <person name="Smanski M.J."/>
            <person name="Chevrette M.G."/>
            <person name="De Carvalho L.P.S."/>
            <person name="Shen B."/>
        </authorList>
    </citation>
    <scope>NUCLEOTIDE SEQUENCE [LARGE SCALE GENOMIC DNA]</scope>
    <source>
        <strain evidence="2 3">NPDC049344</strain>
    </source>
</reference>
<comment type="caution">
    <text evidence="2">The sequence shown here is derived from an EMBL/GenBank/DDBJ whole genome shotgun (WGS) entry which is preliminary data.</text>
</comment>
<accession>A0ABV3I128</accession>
<feature type="compositionally biased region" description="Basic and acidic residues" evidence="1">
    <location>
        <begin position="1"/>
        <end position="11"/>
    </location>
</feature>
<sequence>MEQQRAHEAGRRSGTGSGGAGDPAGGEAALGRRLEAQTFGGDVAAFAADRRGRAAGPARVRRAGTGARGSGGGPEGPGKRRARVARPRPGRAAGGRFLVAATAAVTLAGILPAAQAAAAPVPRIDLVVLVVDDGSAAVDAIVSELAGTGVPHRTLDLNDPARPRVDGSFLSDTVDGRPRARFQGVVVPDEDPFGADTAAGAAENAALFAYERTFGIRQVDAYTWSHPGVGLEYVDNGGYAGVLDGARSAVTAAGRAGVFGYLDGPVTFEDNSPLVAESYGYAGRPREGFTSLLDAPVGDGSSRASLIGEYTHDGRRELVVTFAYNRHQRQFRVLARGIVEWLTQGVHLGQSRNYFSVHIDDVFAPDARWDTARDCTPGDIDCPGGGDGGGAPIRMTAADAAHAAAWQRSAGFTLDMVHNAGAGEEWKAEHGGSDPLTDRLLADKAQYRWINHTYTHPFLGCVQDASTVPWECATDTAGSTRWVGRAEISAQIRDNHDWAVRKGLPVDRTELVTGEHSGLKTLPQQPVDNPNLAGALADNGVKWIASDNSREPRQRPVGAAQTVPRHPMNVYYNVGTAAEMTDEYNWIYTAAGDGGSGVCESNPASTCLPEPLDTATGYASYIVPQEARTALGHVVANDPRPHYAHQSNLAEERLLYPVLDTVLADYRALFADSAPVVNPRQREAGTELQRRAAWDRALADGRVTAYRIGGTVTVKAPSGVAAPVTAPEGTRKQRLLTTTVFGSAYAGTRSEWATPELLQSAITLRLPS</sequence>
<evidence type="ECO:0000313" key="2">
    <source>
        <dbReference type="EMBL" id="MEV4684311.1"/>
    </source>
</evidence>
<feature type="compositionally biased region" description="Gly residues" evidence="1">
    <location>
        <begin position="13"/>
        <end position="24"/>
    </location>
</feature>
<evidence type="ECO:0000313" key="3">
    <source>
        <dbReference type="Proteomes" id="UP001552521"/>
    </source>
</evidence>
<feature type="region of interest" description="Disordered" evidence="1">
    <location>
        <begin position="1"/>
        <end position="33"/>
    </location>
</feature>
<feature type="region of interest" description="Disordered" evidence="1">
    <location>
        <begin position="46"/>
        <end position="90"/>
    </location>
</feature>
<keyword evidence="3" id="KW-1185">Reference proteome</keyword>